<dbReference type="GO" id="GO:0005886">
    <property type="term" value="C:plasma membrane"/>
    <property type="evidence" value="ECO:0007669"/>
    <property type="project" value="UniProtKB-SubCell"/>
</dbReference>
<evidence type="ECO:0000256" key="11">
    <source>
        <dbReference type="ARBA" id="ARBA00033245"/>
    </source>
</evidence>
<keyword evidence="9 13" id="KW-0472">Membrane</keyword>
<evidence type="ECO:0000259" key="15">
    <source>
        <dbReference type="Pfam" id="PF14849"/>
    </source>
</evidence>
<keyword evidence="5 13" id="KW-1003">Cell membrane</keyword>
<keyword evidence="6 13" id="KW-0812">Transmembrane</keyword>
<evidence type="ECO:0000256" key="3">
    <source>
        <dbReference type="ARBA" id="ARBA00015325"/>
    </source>
</evidence>
<feature type="transmembrane region" description="Helical" evidence="13">
    <location>
        <begin position="462"/>
        <end position="487"/>
    </location>
</feature>
<dbReference type="InterPro" id="IPR038221">
    <property type="entry name" value="YidC_periplasmic_sf"/>
</dbReference>
<reference evidence="16" key="2">
    <citation type="submission" date="2022-10" db="EMBL/GenBank/DDBJ databases">
        <authorList>
            <person name="Aronson H.S."/>
        </authorList>
    </citation>
    <scope>NUCLEOTIDE SEQUENCE</scope>
    <source>
        <strain evidence="16">RS19-109</strain>
    </source>
</reference>
<evidence type="ECO:0000256" key="2">
    <source>
        <dbReference type="ARBA" id="ARBA00010527"/>
    </source>
</evidence>
<name>A0A9X4MF98_9BACT</name>
<feature type="transmembrane region" description="Helical" evidence="13">
    <location>
        <begin position="352"/>
        <end position="371"/>
    </location>
</feature>
<dbReference type="PRINTS" id="PR01900">
    <property type="entry name" value="YIDCPROTEIN"/>
</dbReference>
<dbReference type="NCBIfam" id="NF002353">
    <property type="entry name" value="PRK01318.1-4"/>
    <property type="match status" value="1"/>
</dbReference>
<dbReference type="NCBIfam" id="TIGR03593">
    <property type="entry name" value="yidC_nterm"/>
    <property type="match status" value="1"/>
</dbReference>
<dbReference type="AlphaFoldDB" id="A0A9X4MF98"/>
<dbReference type="Pfam" id="PF02096">
    <property type="entry name" value="60KD_IMP"/>
    <property type="match status" value="1"/>
</dbReference>
<dbReference type="InterPro" id="IPR028053">
    <property type="entry name" value="Membr_insert_YidC_N"/>
</dbReference>
<evidence type="ECO:0000259" key="14">
    <source>
        <dbReference type="Pfam" id="PF02096"/>
    </source>
</evidence>
<keyword evidence="17" id="KW-1185">Reference proteome</keyword>
<dbReference type="InterPro" id="IPR001708">
    <property type="entry name" value="YidC/ALB3/OXA1/COX18"/>
</dbReference>
<dbReference type="Proteomes" id="UP001154240">
    <property type="component" value="Unassembled WGS sequence"/>
</dbReference>
<comment type="caution">
    <text evidence="16">The sequence shown here is derived from an EMBL/GenBank/DDBJ whole genome shotgun (WGS) entry which is preliminary data.</text>
</comment>
<dbReference type="GO" id="GO:0051205">
    <property type="term" value="P:protein insertion into membrane"/>
    <property type="evidence" value="ECO:0007669"/>
    <property type="project" value="TreeGrafter"/>
</dbReference>
<feature type="domain" description="Membrane insertase YidC/Oxa/ALB C-terminal" evidence="14">
    <location>
        <begin position="352"/>
        <end position="542"/>
    </location>
</feature>
<dbReference type="InterPro" id="IPR028055">
    <property type="entry name" value="YidC/Oxa/ALB_C"/>
</dbReference>
<evidence type="ECO:0000256" key="4">
    <source>
        <dbReference type="ARBA" id="ARBA00022448"/>
    </source>
</evidence>
<dbReference type="CDD" id="cd19961">
    <property type="entry name" value="EcYidC-like_peri"/>
    <property type="match status" value="1"/>
</dbReference>
<evidence type="ECO:0000256" key="10">
    <source>
        <dbReference type="ARBA" id="ARBA00023186"/>
    </source>
</evidence>
<dbReference type="PANTHER" id="PTHR12428:SF65">
    <property type="entry name" value="CYTOCHROME C OXIDASE ASSEMBLY PROTEIN COX18, MITOCHONDRIAL"/>
    <property type="match status" value="1"/>
</dbReference>
<evidence type="ECO:0000313" key="17">
    <source>
        <dbReference type="Proteomes" id="UP001154240"/>
    </source>
</evidence>
<evidence type="ECO:0000256" key="13">
    <source>
        <dbReference type="HAMAP-Rule" id="MF_01810"/>
    </source>
</evidence>
<dbReference type="GO" id="GO:0015031">
    <property type="term" value="P:protein transport"/>
    <property type="evidence" value="ECO:0007669"/>
    <property type="project" value="UniProtKB-KW"/>
</dbReference>
<dbReference type="PANTHER" id="PTHR12428">
    <property type="entry name" value="OXA1"/>
    <property type="match status" value="1"/>
</dbReference>
<feature type="domain" description="Membrane insertase YidC N-terminal" evidence="15">
    <location>
        <begin position="78"/>
        <end position="338"/>
    </location>
</feature>
<protein>
    <recommendedName>
        <fullName evidence="3 13">Membrane protein insertase YidC</fullName>
    </recommendedName>
    <alternativeName>
        <fullName evidence="12 13">Foldase YidC</fullName>
    </alternativeName>
    <alternativeName>
        <fullName evidence="13">Membrane protein YidC</fullName>
    </alternativeName>
    <alternativeName>
        <fullName evidence="11 13">membrane integrase YidC</fullName>
    </alternativeName>
</protein>
<dbReference type="PRINTS" id="PR00701">
    <property type="entry name" value="60KDINNERMP"/>
</dbReference>
<evidence type="ECO:0000256" key="1">
    <source>
        <dbReference type="ARBA" id="ARBA00004429"/>
    </source>
</evidence>
<comment type="subcellular location">
    <subcellularLocation>
        <location evidence="1">Cell inner membrane</location>
        <topology evidence="1">Multi-pass membrane protein</topology>
    </subcellularLocation>
    <subcellularLocation>
        <location evidence="13">Cell membrane</location>
        <topology evidence="13">Multi-pass membrane protein</topology>
    </subcellularLocation>
</comment>
<dbReference type="Pfam" id="PF14849">
    <property type="entry name" value="YidC_periplas"/>
    <property type="match status" value="1"/>
</dbReference>
<dbReference type="Gene3D" id="2.70.98.90">
    <property type="match status" value="1"/>
</dbReference>
<evidence type="ECO:0000256" key="5">
    <source>
        <dbReference type="ARBA" id="ARBA00022475"/>
    </source>
</evidence>
<dbReference type="RefSeq" id="WP_307632208.1">
    <property type="nucleotide sequence ID" value="NZ_JAPHEH010000001.1"/>
</dbReference>
<keyword evidence="7 13" id="KW-0653">Protein transport</keyword>
<dbReference type="HAMAP" id="MF_01810">
    <property type="entry name" value="YidC_type1"/>
    <property type="match status" value="1"/>
</dbReference>
<keyword evidence="4 13" id="KW-0813">Transport</keyword>
<dbReference type="EMBL" id="JAPHEH010000001">
    <property type="protein sequence ID" value="MDG4475233.1"/>
    <property type="molecule type" value="Genomic_DNA"/>
</dbReference>
<comment type="similarity">
    <text evidence="2 13">Belongs to the OXA1/ALB3/YidC family. Type 1 subfamily.</text>
</comment>
<feature type="transmembrane region" description="Helical" evidence="13">
    <location>
        <begin position="418"/>
        <end position="442"/>
    </location>
</feature>
<sequence>MDTQRMFLAIFLSLAILLGYQYFFVPTPPPATESIVASSPENGKTEGKSVASAPAPVAAASLLATAPAGASVRQGREIPVTTSLYSAVVTESGGMLKSFQLKNYREDLAKDSGEKELLRPKNGDNLPLNFSWGVEPGTIPPVVYVAAPIKEEDGGKVLTMRGKLPSGLEIVRTMRFGDQQYLLDLTIEVINTTATPLQGAPYLTLDNRPFAKESSMVFVGPALIKDGVLEEIKATDLKKGSRSFTGKISWAAYEDNYFLCGIVPQTGDQHTAHFSVQDEDRVTTVLAGASDVIQPGQSQQYSYSVYCGPKTMAALKSAGHELERSINFGWFDVMAKPTLYLLKFLHGYVGNYGVAIILVTVFIKLLFWPISQKGMKSMKTMQKLQPKMAKLREKFKDDKQLQQQEMIKLYQTYKVNPVGGCLPMVIQIPVFFALYKVLLQTIELRHAPFFLWITDLSAPDRLAIGFDLPFVGGIPVLTLLMGATMFLQQKMTPATGDPTQQKVMMFMPLIFTFMFLNFASGLVLYWFVNNLLSIGQQYLVNRQETA</sequence>
<dbReference type="NCBIfam" id="TIGR03592">
    <property type="entry name" value="yidC_oxa1_cterm"/>
    <property type="match status" value="1"/>
</dbReference>
<feature type="transmembrane region" description="Helical" evidence="13">
    <location>
        <begin position="508"/>
        <end position="528"/>
    </location>
</feature>
<comment type="function">
    <text evidence="13">Required for the insertion and/or proper folding and/or complex formation of integral membrane proteins into the membrane. Involved in integration of membrane proteins that insert both dependently and independently of the Sec translocase complex, as well as at least some lipoproteins. Aids folding of multispanning membrane proteins.</text>
</comment>
<accession>A0A9X4MF98</accession>
<dbReference type="CDD" id="cd20070">
    <property type="entry name" value="5TM_YidC_Alb3"/>
    <property type="match status" value="1"/>
</dbReference>
<organism evidence="16 17">
    <name type="scientific">Thiovibrio frasassiensis</name>
    <dbReference type="NCBI Taxonomy" id="2984131"/>
    <lineage>
        <taxon>Bacteria</taxon>
        <taxon>Pseudomonadati</taxon>
        <taxon>Thermodesulfobacteriota</taxon>
        <taxon>Desulfobulbia</taxon>
        <taxon>Desulfobulbales</taxon>
        <taxon>Thiovibrionaceae</taxon>
        <taxon>Thiovibrio</taxon>
    </lineage>
</organism>
<evidence type="ECO:0000256" key="6">
    <source>
        <dbReference type="ARBA" id="ARBA00022692"/>
    </source>
</evidence>
<evidence type="ECO:0000313" key="16">
    <source>
        <dbReference type="EMBL" id="MDG4475233.1"/>
    </source>
</evidence>
<proteinExistence type="inferred from homology"/>
<evidence type="ECO:0000256" key="8">
    <source>
        <dbReference type="ARBA" id="ARBA00022989"/>
    </source>
</evidence>
<gene>
    <name evidence="13 16" type="primary">yidC</name>
    <name evidence="16" type="ORF">OLX77_03550</name>
</gene>
<dbReference type="GO" id="GO:0032977">
    <property type="term" value="F:membrane insertase activity"/>
    <property type="evidence" value="ECO:0007669"/>
    <property type="project" value="InterPro"/>
</dbReference>
<evidence type="ECO:0000256" key="9">
    <source>
        <dbReference type="ARBA" id="ARBA00023136"/>
    </source>
</evidence>
<evidence type="ECO:0000256" key="7">
    <source>
        <dbReference type="ARBA" id="ARBA00022927"/>
    </source>
</evidence>
<keyword evidence="8 13" id="KW-1133">Transmembrane helix</keyword>
<reference evidence="16" key="1">
    <citation type="journal article" date="2022" name="bioRxiv">
        <title>Thiovibrio frasassiensisgen. nov., sp. nov., an autotrophic, elemental sulfur disproportionating bacterium isolated from sulfidic karst sediment, and proposal of Thiovibrionaceae fam. nov.</title>
        <authorList>
            <person name="Aronson H."/>
            <person name="Thomas C."/>
            <person name="Bhattacharyya M."/>
            <person name="Eckstein S."/>
            <person name="Jensen S."/>
            <person name="Barco R."/>
            <person name="Macalady J."/>
            <person name="Amend J."/>
        </authorList>
    </citation>
    <scope>NUCLEOTIDE SEQUENCE</scope>
    <source>
        <strain evidence="16">RS19-109</strain>
    </source>
</reference>
<keyword evidence="10 13" id="KW-0143">Chaperone</keyword>
<dbReference type="InterPro" id="IPR019998">
    <property type="entry name" value="Membr_insert_YidC"/>
</dbReference>
<evidence type="ECO:0000256" key="12">
    <source>
        <dbReference type="ARBA" id="ARBA00033342"/>
    </source>
</evidence>
<comment type="subunit">
    <text evidence="13">Interacts with the Sec translocase complex via SecD. Specifically interacts with transmembrane segments of nascent integral membrane proteins during membrane integration.</text>
</comment>
<dbReference type="InterPro" id="IPR047196">
    <property type="entry name" value="YidC_ALB_C"/>
</dbReference>